<keyword evidence="1" id="KW-0472">Membrane</keyword>
<evidence type="ECO:0000313" key="3">
    <source>
        <dbReference type="Proteomes" id="UP000593836"/>
    </source>
</evidence>
<dbReference type="EMBL" id="CP054493">
    <property type="protein sequence ID" value="QOY55394.1"/>
    <property type="molecule type" value="Genomic_DNA"/>
</dbReference>
<reference evidence="2 3" key="1">
    <citation type="submission" date="2020-05" db="EMBL/GenBank/DDBJ databases">
        <title>Sulfurimonas marisnigri, sp. nov., and Sulfurimonas baltica, sp. nov., manganese oxide reducing chemolithoautotrophs of the class Epsilonproteobacteria isolated from the pelagic redoxclines of the Black and Baltic Seas and emended description of the genus Sulfurimonas.</title>
        <authorList>
            <person name="Henkel J.V."/>
            <person name="Laudan C."/>
            <person name="Werner J."/>
            <person name="Neu T."/>
            <person name="Plewe S."/>
            <person name="Sproer C."/>
            <person name="Bunk B."/>
            <person name="Schulz-Vogt H.N."/>
        </authorList>
    </citation>
    <scope>NUCLEOTIDE SEQUENCE [LARGE SCALE GENOMIC DNA]</scope>
    <source>
        <strain evidence="2 3">SoZ1</strain>
    </source>
</reference>
<accession>A0A7S7RR70</accession>
<evidence type="ECO:0000313" key="2">
    <source>
        <dbReference type="EMBL" id="QOY55394.1"/>
    </source>
</evidence>
<dbReference type="Proteomes" id="UP000593836">
    <property type="component" value="Chromosome"/>
</dbReference>
<keyword evidence="1" id="KW-1133">Transmembrane helix</keyword>
<organism evidence="2 3">
    <name type="scientific">Candidatus Sulfurimonas marisnigri</name>
    <dbReference type="NCBI Taxonomy" id="2740405"/>
    <lineage>
        <taxon>Bacteria</taxon>
        <taxon>Pseudomonadati</taxon>
        <taxon>Campylobacterota</taxon>
        <taxon>Epsilonproteobacteria</taxon>
        <taxon>Campylobacterales</taxon>
        <taxon>Sulfurimonadaceae</taxon>
        <taxon>Sulfurimonas</taxon>
    </lineage>
</organism>
<proteinExistence type="predicted"/>
<evidence type="ECO:0000256" key="1">
    <source>
        <dbReference type="SAM" id="Phobius"/>
    </source>
</evidence>
<gene>
    <name evidence="2" type="ORF">HUE87_03930</name>
</gene>
<feature type="transmembrane region" description="Helical" evidence="1">
    <location>
        <begin position="6"/>
        <end position="26"/>
    </location>
</feature>
<keyword evidence="1" id="KW-0812">Transmembrane</keyword>
<sequence>MKQYNLVILFILILITISVSSYFFYLDIIYKDKLVKKDVESLYDLTRIAGKPIVVYSNATEIEEKVFKYNEIIQELNIDAIAEADSSFMVVRGEIHNNYSYILLKRLLNIIKNDEVNLMTACVGKECTDNDYGFLIKFRPYLLKLK</sequence>
<dbReference type="AlphaFoldDB" id="A0A7S7RR70"/>
<keyword evidence="3" id="KW-1185">Reference proteome</keyword>
<dbReference type="RefSeq" id="WP_194367434.1">
    <property type="nucleotide sequence ID" value="NZ_CP054493.1"/>
</dbReference>
<protein>
    <submittedName>
        <fullName evidence="2">Uncharacterized protein</fullName>
    </submittedName>
</protein>
<dbReference type="KEGG" id="smas:HUE87_03930"/>
<name>A0A7S7RR70_9BACT</name>